<sequence>MFRESIFEPLGMDSSNTTTPPLSEWDRSVIPGDIANFAIDAGVFVSSGAVSSTTNDMAKFGISILNSTLLADDETRRWLKPVTHTARLQYSVGRPWEIHRYTNPSGVVTDLYTKSGDSGTYSAFLVLLPDYGAGFSILSASTMTARFDILAGIADIVTDIIVPALVAEAAVEAAERFAGTYSSSERGLNTSLVLAVNQTESGAPGLVISSWISNGTDVLATLTPSPGFPPWRLLPSISDAAHGKVAFRLVSDFDAPSTQPPVGPELFSGRGFLLSDWVYVDSATYGGIGTALFVFDVDCAGKATAVSPAAFRVTLKRRA</sequence>
<evidence type="ECO:0000313" key="5">
    <source>
        <dbReference type="EMBL" id="EON96117.1"/>
    </source>
</evidence>
<evidence type="ECO:0000256" key="1">
    <source>
        <dbReference type="ARBA" id="ARBA00038473"/>
    </source>
</evidence>
<evidence type="ECO:0000259" key="3">
    <source>
        <dbReference type="Pfam" id="PF00144"/>
    </source>
</evidence>
<dbReference type="PANTHER" id="PTHR22935:SF95">
    <property type="entry name" value="BETA-LACTAMASE-LIKE 1-RELATED"/>
    <property type="match status" value="1"/>
</dbReference>
<organism evidence="5 6">
    <name type="scientific">Phaeoacremonium minimum (strain UCR-PA7)</name>
    <name type="common">Esca disease fungus</name>
    <name type="synonym">Togninia minima</name>
    <dbReference type="NCBI Taxonomy" id="1286976"/>
    <lineage>
        <taxon>Eukaryota</taxon>
        <taxon>Fungi</taxon>
        <taxon>Dikarya</taxon>
        <taxon>Ascomycota</taxon>
        <taxon>Pezizomycotina</taxon>
        <taxon>Sordariomycetes</taxon>
        <taxon>Sordariomycetidae</taxon>
        <taxon>Togniniales</taxon>
        <taxon>Togniniaceae</taxon>
        <taxon>Phaeoacremonium</taxon>
    </lineage>
</organism>
<evidence type="ECO:0000259" key="4">
    <source>
        <dbReference type="Pfam" id="PF26335"/>
    </source>
</evidence>
<dbReference type="HOGENOM" id="CLU_067904_0_0_1"/>
<feature type="domain" description="Beta-lactamase-related" evidence="3">
    <location>
        <begin position="2"/>
        <end position="145"/>
    </location>
</feature>
<dbReference type="Gene3D" id="3.40.710.10">
    <property type="entry name" value="DD-peptidase/beta-lactamase superfamily"/>
    <property type="match status" value="1"/>
</dbReference>
<dbReference type="SUPFAM" id="SSF56601">
    <property type="entry name" value="beta-lactamase/transpeptidase-like"/>
    <property type="match status" value="1"/>
</dbReference>
<dbReference type="eggNOG" id="ENOG502SJKK">
    <property type="taxonomic scope" value="Eukaryota"/>
</dbReference>
<dbReference type="Pfam" id="PF26335">
    <property type="entry name" value="ARB_00930_C"/>
    <property type="match status" value="1"/>
</dbReference>
<gene>
    <name evidence="5" type="ORF">UCRPA7_8419</name>
</gene>
<feature type="region of interest" description="Disordered" evidence="2">
    <location>
        <begin position="1"/>
        <end position="23"/>
    </location>
</feature>
<name>R8BA18_PHAM7</name>
<keyword evidence="6" id="KW-1185">Reference proteome</keyword>
<dbReference type="Pfam" id="PF00144">
    <property type="entry name" value="Beta-lactamase"/>
    <property type="match status" value="1"/>
</dbReference>
<proteinExistence type="inferred from homology"/>
<dbReference type="InterPro" id="IPR001466">
    <property type="entry name" value="Beta-lactam-related"/>
</dbReference>
<evidence type="ECO:0000256" key="2">
    <source>
        <dbReference type="SAM" id="MobiDB-lite"/>
    </source>
</evidence>
<dbReference type="Proteomes" id="UP000014074">
    <property type="component" value="Unassembled WGS sequence"/>
</dbReference>
<dbReference type="KEGG" id="tmn:UCRPA7_8419"/>
<protein>
    <submittedName>
        <fullName evidence="5">Putative beta-lactamase family protein</fullName>
    </submittedName>
</protein>
<dbReference type="EMBL" id="KB933360">
    <property type="protein sequence ID" value="EON96117.1"/>
    <property type="molecule type" value="Genomic_DNA"/>
</dbReference>
<dbReference type="OrthoDB" id="10250282at2759"/>
<dbReference type="PANTHER" id="PTHR22935">
    <property type="entry name" value="PENICILLIN-BINDING PROTEIN"/>
    <property type="match status" value="1"/>
</dbReference>
<dbReference type="GeneID" id="19329267"/>
<reference evidence="6" key="1">
    <citation type="journal article" date="2013" name="Genome Announc.">
        <title>Draft genome sequence of the ascomycete Phaeoacremonium aleophilum strain UCR-PA7, a causal agent of the esca disease complex in grapevines.</title>
        <authorList>
            <person name="Blanco-Ulate B."/>
            <person name="Rolshausen P."/>
            <person name="Cantu D."/>
        </authorList>
    </citation>
    <scope>NUCLEOTIDE SEQUENCE [LARGE SCALE GENOMIC DNA]</scope>
    <source>
        <strain evidence="6">UCR-PA7</strain>
    </source>
</reference>
<evidence type="ECO:0000313" key="6">
    <source>
        <dbReference type="Proteomes" id="UP000014074"/>
    </source>
</evidence>
<comment type="similarity">
    <text evidence="1">Belongs to the beta-lactamase family.</text>
</comment>
<feature type="domain" description="Beta-lactamase-like ARB-00930-like C-terminal" evidence="4">
    <location>
        <begin position="169"/>
        <end position="318"/>
    </location>
</feature>
<dbReference type="RefSeq" id="XP_007919123.1">
    <property type="nucleotide sequence ID" value="XM_007920932.1"/>
</dbReference>
<dbReference type="InterPro" id="IPR012338">
    <property type="entry name" value="Beta-lactam/transpept-like"/>
</dbReference>
<dbReference type="InterPro" id="IPR051478">
    <property type="entry name" value="Beta-lactamase-like_AB/R"/>
</dbReference>
<dbReference type="InterPro" id="IPR058664">
    <property type="entry name" value="ARB_00930-like_C"/>
</dbReference>
<dbReference type="AlphaFoldDB" id="R8BA18"/>
<accession>R8BA18</accession>